<dbReference type="Proteomes" id="UP000092154">
    <property type="component" value="Unassembled WGS sequence"/>
</dbReference>
<dbReference type="AlphaFoldDB" id="A0A1B7ME39"/>
<reference evidence="2 3" key="1">
    <citation type="submission" date="2016-06" db="EMBL/GenBank/DDBJ databases">
        <title>Comparative genomics of the ectomycorrhizal sister species Rhizopogon vinicolor and Rhizopogon vesiculosus (Basidiomycota: Boletales) reveals a divergence of the mating type B locus.</title>
        <authorList>
            <consortium name="DOE Joint Genome Institute"/>
            <person name="Mujic A.B."/>
            <person name="Kuo A."/>
            <person name="Tritt A."/>
            <person name="Lipzen A."/>
            <person name="Chen C."/>
            <person name="Johnson J."/>
            <person name="Sharma A."/>
            <person name="Barry K."/>
            <person name="Grigoriev I.V."/>
            <person name="Spatafora J.W."/>
        </authorList>
    </citation>
    <scope>NUCLEOTIDE SEQUENCE [LARGE SCALE GENOMIC DNA]</scope>
    <source>
        <strain evidence="2 3">AM-OR11-026</strain>
    </source>
</reference>
<gene>
    <name evidence="2" type="ORF">K503DRAFT_159528</name>
</gene>
<proteinExistence type="predicted"/>
<organism evidence="2 3">
    <name type="scientific">Rhizopogon vinicolor AM-OR11-026</name>
    <dbReference type="NCBI Taxonomy" id="1314800"/>
    <lineage>
        <taxon>Eukaryota</taxon>
        <taxon>Fungi</taxon>
        <taxon>Dikarya</taxon>
        <taxon>Basidiomycota</taxon>
        <taxon>Agaricomycotina</taxon>
        <taxon>Agaricomycetes</taxon>
        <taxon>Agaricomycetidae</taxon>
        <taxon>Boletales</taxon>
        <taxon>Suillineae</taxon>
        <taxon>Rhizopogonaceae</taxon>
        <taxon>Rhizopogon</taxon>
    </lineage>
</organism>
<dbReference type="InParanoid" id="A0A1B7ME39"/>
<feature type="signal peptide" evidence="1">
    <location>
        <begin position="1"/>
        <end position="20"/>
    </location>
</feature>
<name>A0A1B7ME39_9AGAM</name>
<feature type="chain" id="PRO_5008597299" evidence="1">
    <location>
        <begin position="21"/>
        <end position="57"/>
    </location>
</feature>
<evidence type="ECO:0000256" key="1">
    <source>
        <dbReference type="SAM" id="SignalP"/>
    </source>
</evidence>
<evidence type="ECO:0000313" key="3">
    <source>
        <dbReference type="Proteomes" id="UP000092154"/>
    </source>
</evidence>
<keyword evidence="1" id="KW-0732">Signal</keyword>
<protein>
    <submittedName>
        <fullName evidence="2">Uncharacterized protein</fullName>
    </submittedName>
</protein>
<evidence type="ECO:0000313" key="2">
    <source>
        <dbReference type="EMBL" id="OAX30856.1"/>
    </source>
</evidence>
<keyword evidence="3" id="KW-1185">Reference proteome</keyword>
<dbReference type="EMBL" id="KV449846">
    <property type="protein sequence ID" value="OAX30856.1"/>
    <property type="molecule type" value="Genomic_DNA"/>
</dbReference>
<sequence length="57" mass="6096">MLALILQLNACNWLCRQVRASAGARGARAGSGDLCHPLGFDTCQCHSRISRRAPSAN</sequence>
<accession>A0A1B7ME39</accession>